<organism evidence="2">
    <name type="scientific">mine drainage metagenome</name>
    <dbReference type="NCBI Taxonomy" id="410659"/>
    <lineage>
        <taxon>unclassified sequences</taxon>
        <taxon>metagenomes</taxon>
        <taxon>ecological metagenomes</taxon>
    </lineage>
</organism>
<dbReference type="InterPro" id="IPR020579">
    <property type="entry name" value="Exonuc_VII_lsu_C"/>
</dbReference>
<dbReference type="AlphaFoldDB" id="T1AAC6"/>
<dbReference type="EMBL" id="AUZY01006623">
    <property type="protein sequence ID" value="EQD53753.1"/>
    <property type="molecule type" value="Genomic_DNA"/>
</dbReference>
<reference evidence="2" key="1">
    <citation type="submission" date="2013-08" db="EMBL/GenBank/DDBJ databases">
        <authorList>
            <person name="Mendez C."/>
            <person name="Richter M."/>
            <person name="Ferrer M."/>
            <person name="Sanchez J."/>
        </authorList>
    </citation>
    <scope>NUCLEOTIDE SEQUENCE</scope>
</reference>
<name>T1AAC6_9ZZZZ</name>
<keyword evidence="2" id="KW-0269">Exonuclease</keyword>
<keyword evidence="2" id="KW-0378">Hydrolase</keyword>
<sequence>MALAFQQLVAKLEAEGLFAAERKRPLPFLPRRLAVVTSGRGAAIRDVIHVVKRRCPITQVVVVPTLVQGEGSPAAIATALELAGRAEVELVLLVRGGGSLEDLQAFNSEVVARAVAGCLHPVIAGVGHETDTTVVDFVADLRAPTPSVAAELAVPDLAALRAELVARRL</sequence>
<dbReference type="GO" id="GO:0006308">
    <property type="term" value="P:DNA catabolic process"/>
    <property type="evidence" value="ECO:0007669"/>
    <property type="project" value="InterPro"/>
</dbReference>
<dbReference type="GO" id="GO:0009318">
    <property type="term" value="C:exodeoxyribonuclease VII complex"/>
    <property type="evidence" value="ECO:0007669"/>
    <property type="project" value="InterPro"/>
</dbReference>
<feature type="domain" description="Exonuclease VII large subunit C-terminal" evidence="1">
    <location>
        <begin position="17"/>
        <end position="164"/>
    </location>
</feature>
<gene>
    <name evidence="2" type="ORF">B1B_10051</name>
</gene>
<proteinExistence type="predicted"/>
<accession>T1AAC6</accession>
<dbReference type="PANTHER" id="PTHR30008">
    <property type="entry name" value="EXODEOXYRIBONUCLEASE 7 LARGE SUBUNIT"/>
    <property type="match status" value="1"/>
</dbReference>
<reference evidence="2" key="2">
    <citation type="journal article" date="2014" name="ISME J.">
        <title>Microbial stratification in low pH oxic and suboxic macroscopic growths along an acid mine drainage.</title>
        <authorList>
            <person name="Mendez-Garcia C."/>
            <person name="Mesa V."/>
            <person name="Sprenger R.R."/>
            <person name="Richter M."/>
            <person name="Diez M.S."/>
            <person name="Solano J."/>
            <person name="Bargiela R."/>
            <person name="Golyshina O.V."/>
            <person name="Manteca A."/>
            <person name="Ramos J.L."/>
            <person name="Gallego J.R."/>
            <person name="Llorente I."/>
            <person name="Martins Dos Santos V.A."/>
            <person name="Jensen O.N."/>
            <person name="Pelaez A.I."/>
            <person name="Sanchez J."/>
            <person name="Ferrer M."/>
        </authorList>
    </citation>
    <scope>NUCLEOTIDE SEQUENCE</scope>
</reference>
<dbReference type="PANTHER" id="PTHR30008:SF0">
    <property type="entry name" value="EXODEOXYRIBONUCLEASE 7 LARGE SUBUNIT"/>
    <property type="match status" value="1"/>
</dbReference>
<feature type="non-terminal residue" evidence="2">
    <location>
        <position position="169"/>
    </location>
</feature>
<dbReference type="EC" id="3.1.11.6" evidence="2"/>
<dbReference type="NCBIfam" id="TIGR00237">
    <property type="entry name" value="xseA"/>
    <property type="match status" value="1"/>
</dbReference>
<keyword evidence="2" id="KW-0540">Nuclease</keyword>
<protein>
    <submittedName>
        <fullName evidence="2">Exonuclease VII, large subunit</fullName>
        <ecNumber evidence="2">3.1.11.6</ecNumber>
    </submittedName>
</protein>
<dbReference type="Pfam" id="PF02601">
    <property type="entry name" value="Exonuc_VII_L"/>
    <property type="match status" value="1"/>
</dbReference>
<evidence type="ECO:0000259" key="1">
    <source>
        <dbReference type="Pfam" id="PF02601"/>
    </source>
</evidence>
<comment type="caution">
    <text evidence="2">The sequence shown here is derived from an EMBL/GenBank/DDBJ whole genome shotgun (WGS) entry which is preliminary data.</text>
</comment>
<dbReference type="InterPro" id="IPR003753">
    <property type="entry name" value="Exonuc_VII_L"/>
</dbReference>
<dbReference type="GO" id="GO:0008855">
    <property type="term" value="F:exodeoxyribonuclease VII activity"/>
    <property type="evidence" value="ECO:0007669"/>
    <property type="project" value="UniProtKB-EC"/>
</dbReference>
<evidence type="ECO:0000313" key="2">
    <source>
        <dbReference type="EMBL" id="EQD53753.1"/>
    </source>
</evidence>